<dbReference type="SUPFAM" id="SSF53474">
    <property type="entry name" value="alpha/beta-Hydrolases"/>
    <property type="match status" value="1"/>
</dbReference>
<evidence type="ECO:0000259" key="2">
    <source>
        <dbReference type="Pfam" id="PF12697"/>
    </source>
</evidence>
<protein>
    <submittedName>
        <fullName evidence="3">Pimeloyl-ACP methyl ester carboxylesterase</fullName>
    </submittedName>
</protein>
<accession>A0A0S4QGJ3</accession>
<dbReference type="RefSeq" id="WP_091272175.1">
    <property type="nucleotide sequence ID" value="NZ_FAOZ01000003.1"/>
</dbReference>
<evidence type="ECO:0000313" key="3">
    <source>
        <dbReference type="EMBL" id="CUU54535.1"/>
    </source>
</evidence>
<dbReference type="GO" id="GO:0016020">
    <property type="term" value="C:membrane"/>
    <property type="evidence" value="ECO:0007669"/>
    <property type="project" value="TreeGrafter"/>
</dbReference>
<gene>
    <name evidence="3" type="ORF">Ga0074812_10325</name>
</gene>
<dbReference type="InterPro" id="IPR029058">
    <property type="entry name" value="AB_hydrolase_fold"/>
</dbReference>
<dbReference type="Gene3D" id="3.40.50.1820">
    <property type="entry name" value="alpha/beta hydrolase"/>
    <property type="match status" value="1"/>
</dbReference>
<keyword evidence="1" id="KW-0378">Hydrolase</keyword>
<proteinExistence type="predicted"/>
<dbReference type="PANTHER" id="PTHR43798">
    <property type="entry name" value="MONOACYLGLYCEROL LIPASE"/>
    <property type="match status" value="1"/>
</dbReference>
<evidence type="ECO:0000256" key="1">
    <source>
        <dbReference type="ARBA" id="ARBA00022801"/>
    </source>
</evidence>
<keyword evidence="4" id="KW-1185">Reference proteome</keyword>
<dbReference type="EMBL" id="FAOZ01000003">
    <property type="protein sequence ID" value="CUU54535.1"/>
    <property type="molecule type" value="Genomic_DNA"/>
</dbReference>
<dbReference type="GO" id="GO:0016787">
    <property type="term" value="F:hydrolase activity"/>
    <property type="evidence" value="ECO:0007669"/>
    <property type="project" value="UniProtKB-KW"/>
</dbReference>
<sequence length="274" mass="28514">MTASHRATAPDGCDLHVDVSGSGPSVVLLHAGGPDRRSLDPIARALSRRHTVVQPDIRGYGASVCRDPARHTWDQYVHDVLTVLDAVPAAAAHGDVPAVIGVGIGATIALRLAIAHPDRLAAVVAMGVEDIEDDEAKATEIRLLDEFAGRVRSDGLAAGWEPLLRGLSPLAGAMVREAIGRADPDSVAAAAAIGHDRSFRSVDELGAVRVPTLLFPGGDWRHPDHIVHAAARIMPAAVLAGRALDGSLATAVDLAAAVLPEIETFLRALPRQGG</sequence>
<dbReference type="InterPro" id="IPR000073">
    <property type="entry name" value="AB_hydrolase_1"/>
</dbReference>
<dbReference type="PANTHER" id="PTHR43798:SF31">
    <property type="entry name" value="AB HYDROLASE SUPERFAMILY PROTEIN YCLE"/>
    <property type="match status" value="1"/>
</dbReference>
<feature type="domain" description="AB hydrolase-1" evidence="2">
    <location>
        <begin position="26"/>
        <end position="237"/>
    </location>
</feature>
<dbReference type="InterPro" id="IPR050266">
    <property type="entry name" value="AB_hydrolase_sf"/>
</dbReference>
<reference evidence="4" key="1">
    <citation type="submission" date="2015-11" db="EMBL/GenBank/DDBJ databases">
        <authorList>
            <person name="Varghese N."/>
        </authorList>
    </citation>
    <scope>NUCLEOTIDE SEQUENCE [LARGE SCALE GENOMIC DNA]</scope>
    <source>
        <strain evidence="4">DSM 45899</strain>
    </source>
</reference>
<evidence type="ECO:0000313" key="4">
    <source>
        <dbReference type="Proteomes" id="UP000198802"/>
    </source>
</evidence>
<dbReference type="Pfam" id="PF12697">
    <property type="entry name" value="Abhydrolase_6"/>
    <property type="match status" value="1"/>
</dbReference>
<name>A0A0S4QGJ3_9ACTN</name>
<dbReference type="AlphaFoldDB" id="A0A0S4QGJ3"/>
<dbReference type="Proteomes" id="UP000198802">
    <property type="component" value="Unassembled WGS sequence"/>
</dbReference>
<organism evidence="3 4">
    <name type="scientific">Parafrankia irregularis</name>
    <dbReference type="NCBI Taxonomy" id="795642"/>
    <lineage>
        <taxon>Bacteria</taxon>
        <taxon>Bacillati</taxon>
        <taxon>Actinomycetota</taxon>
        <taxon>Actinomycetes</taxon>
        <taxon>Frankiales</taxon>
        <taxon>Frankiaceae</taxon>
        <taxon>Parafrankia</taxon>
    </lineage>
</organism>
<dbReference type="PRINTS" id="PR00111">
    <property type="entry name" value="ABHYDROLASE"/>
</dbReference>